<dbReference type="Proteomes" id="UP000275579">
    <property type="component" value="Chromosome"/>
</dbReference>
<reference evidence="2 3" key="1">
    <citation type="submission" date="2018-04" db="EMBL/GenBank/DDBJ databases">
        <title>Complete genome sequences of Streptomyces lydicus strain WYEC and characterization of antagonistic properties of biological control agents.</title>
        <authorList>
            <person name="Mariita R.M."/>
            <person name="Sello J.K."/>
        </authorList>
    </citation>
    <scope>NUCLEOTIDE SEQUENCE [LARGE SCALE GENOMIC DNA]</scope>
    <source>
        <strain evidence="2 3">WYEC 108</strain>
    </source>
</reference>
<proteinExistence type="predicted"/>
<sequence>MVIESPDPVALGAFWSAVLESSIDSGTDGVVIRFGQHREQLLYIIEGSGRHSRGHEPFMCVTAADATLDEEVDRLVKLGAVVIKRKWNVNRELNVGFALMADTEGNCFQVLSSNEEVQAAERMLESESW</sequence>
<dbReference type="Pfam" id="PF18029">
    <property type="entry name" value="Glyoxalase_6"/>
    <property type="match status" value="1"/>
</dbReference>
<evidence type="ECO:0000313" key="3">
    <source>
        <dbReference type="Proteomes" id="UP000275579"/>
    </source>
</evidence>
<protein>
    <recommendedName>
        <fullName evidence="1">Glyoxalase-like domain-containing protein</fullName>
    </recommendedName>
</protein>
<feature type="domain" description="Glyoxalase-like" evidence="1">
    <location>
        <begin position="1"/>
        <end position="111"/>
    </location>
</feature>
<gene>
    <name evidence="2" type="ORF">DDE74_39580</name>
</gene>
<evidence type="ECO:0000313" key="2">
    <source>
        <dbReference type="EMBL" id="AZS76140.1"/>
    </source>
</evidence>
<dbReference type="SUPFAM" id="SSF54593">
    <property type="entry name" value="Glyoxalase/Bleomycin resistance protein/Dihydroxybiphenyl dioxygenase"/>
    <property type="match status" value="1"/>
</dbReference>
<dbReference type="AlphaFoldDB" id="A0A3Q9KFA0"/>
<dbReference type="EMBL" id="CP029042">
    <property type="protein sequence ID" value="AZS76140.1"/>
    <property type="molecule type" value="Genomic_DNA"/>
</dbReference>
<evidence type="ECO:0000259" key="1">
    <source>
        <dbReference type="Pfam" id="PF18029"/>
    </source>
</evidence>
<dbReference type="InterPro" id="IPR041581">
    <property type="entry name" value="Glyoxalase_6"/>
</dbReference>
<name>A0A3Q9KFA0_9ACTN</name>
<dbReference type="Gene3D" id="3.10.180.10">
    <property type="entry name" value="2,3-Dihydroxybiphenyl 1,2-Dioxygenase, domain 1"/>
    <property type="match status" value="1"/>
</dbReference>
<dbReference type="InterPro" id="IPR029068">
    <property type="entry name" value="Glyas_Bleomycin-R_OHBP_Dase"/>
</dbReference>
<accession>A0A3Q9KFA0</accession>
<organism evidence="2 3">
    <name type="scientific">Streptomyces lydicus</name>
    <dbReference type="NCBI Taxonomy" id="47763"/>
    <lineage>
        <taxon>Bacteria</taxon>
        <taxon>Bacillati</taxon>
        <taxon>Actinomycetota</taxon>
        <taxon>Actinomycetes</taxon>
        <taxon>Kitasatosporales</taxon>
        <taxon>Streptomycetaceae</taxon>
        <taxon>Streptomyces</taxon>
    </lineage>
</organism>